<dbReference type="EMBL" id="KV441548">
    <property type="protein sequence ID" value="OAG11772.1"/>
    <property type="molecule type" value="Genomic_DNA"/>
</dbReference>
<dbReference type="Gene3D" id="3.30.110.90">
    <property type="entry name" value="Amidohydrolase"/>
    <property type="match status" value="1"/>
</dbReference>
<dbReference type="Gene3D" id="3.40.50.10910">
    <property type="entry name" value="Amidohydrolase"/>
    <property type="match status" value="1"/>
</dbReference>
<name>A0A177CY01_9PLEO</name>
<accession>A0A177CY01</accession>
<dbReference type="Pfam" id="PF01979">
    <property type="entry name" value="Amidohydro_1"/>
    <property type="match status" value="1"/>
</dbReference>
<dbReference type="GeneID" id="28760660"/>
<dbReference type="PANTHER" id="PTHR43135:SF3">
    <property type="entry name" value="ALPHA-D-RIBOSE 1-METHYLPHOSPHONATE 5-TRIPHOSPHATE DIPHOSPHATASE"/>
    <property type="match status" value="1"/>
</dbReference>
<dbReference type="SUPFAM" id="SSF51556">
    <property type="entry name" value="Metallo-dependent hydrolases"/>
    <property type="match status" value="1"/>
</dbReference>
<dbReference type="Proteomes" id="UP000077069">
    <property type="component" value="Unassembled WGS sequence"/>
</dbReference>
<evidence type="ECO:0000313" key="2">
    <source>
        <dbReference type="EMBL" id="OAG11772.1"/>
    </source>
</evidence>
<gene>
    <name evidence="2" type="ORF">CC84DRAFT_1159223</name>
</gene>
<dbReference type="STRING" id="1460663.A0A177CY01"/>
<dbReference type="InterPro" id="IPR011059">
    <property type="entry name" value="Metal-dep_hydrolase_composite"/>
</dbReference>
<dbReference type="SUPFAM" id="SSF51338">
    <property type="entry name" value="Composite domain of metallo-dependent hydrolases"/>
    <property type="match status" value="1"/>
</dbReference>
<organism evidence="2 3">
    <name type="scientific">Paraphaeosphaeria sporulosa</name>
    <dbReference type="NCBI Taxonomy" id="1460663"/>
    <lineage>
        <taxon>Eukaryota</taxon>
        <taxon>Fungi</taxon>
        <taxon>Dikarya</taxon>
        <taxon>Ascomycota</taxon>
        <taxon>Pezizomycotina</taxon>
        <taxon>Dothideomycetes</taxon>
        <taxon>Pleosporomycetidae</taxon>
        <taxon>Pleosporales</taxon>
        <taxon>Massarineae</taxon>
        <taxon>Didymosphaeriaceae</taxon>
        <taxon>Paraphaeosphaeria</taxon>
    </lineage>
</organism>
<dbReference type="InParanoid" id="A0A177CY01"/>
<dbReference type="Gene3D" id="1.20.58.520">
    <property type="entry name" value="Amidohydrolase"/>
    <property type="match status" value="1"/>
</dbReference>
<dbReference type="InterPro" id="IPR032466">
    <property type="entry name" value="Metal_Hydrolase"/>
</dbReference>
<dbReference type="GO" id="GO:0016810">
    <property type="term" value="F:hydrolase activity, acting on carbon-nitrogen (but not peptide) bonds"/>
    <property type="evidence" value="ECO:0007669"/>
    <property type="project" value="InterPro"/>
</dbReference>
<dbReference type="Gene3D" id="2.30.40.10">
    <property type="entry name" value="Urease, subunit C, domain 1"/>
    <property type="match status" value="1"/>
</dbReference>
<evidence type="ECO:0000259" key="1">
    <source>
        <dbReference type="Pfam" id="PF01979"/>
    </source>
</evidence>
<reference evidence="2 3" key="1">
    <citation type="submission" date="2016-05" db="EMBL/GenBank/DDBJ databases">
        <title>Comparative analysis of secretome profiles of manganese(II)-oxidizing ascomycete fungi.</title>
        <authorList>
            <consortium name="DOE Joint Genome Institute"/>
            <person name="Zeiner C.A."/>
            <person name="Purvine S.O."/>
            <person name="Zink E.M."/>
            <person name="Wu S."/>
            <person name="Pasa-Tolic L."/>
            <person name="Chaput D.L."/>
            <person name="Haridas S."/>
            <person name="Grigoriev I.V."/>
            <person name="Santelli C.M."/>
            <person name="Hansel C.M."/>
        </authorList>
    </citation>
    <scope>NUCLEOTIDE SEQUENCE [LARGE SCALE GENOMIC DNA]</scope>
    <source>
        <strain evidence="2 3">AP3s5-JAC2a</strain>
    </source>
</reference>
<dbReference type="RefSeq" id="XP_018042137.1">
    <property type="nucleotide sequence ID" value="XM_018177174.1"/>
</dbReference>
<feature type="domain" description="Amidohydrolase-related" evidence="1">
    <location>
        <begin position="53"/>
        <end position="409"/>
    </location>
</feature>
<dbReference type="InterPro" id="IPR051781">
    <property type="entry name" value="Metallo-dep_Hydrolase"/>
</dbReference>
<dbReference type="FunCoup" id="A0A177CY01">
    <property type="interactions" value="16"/>
</dbReference>
<dbReference type="InterPro" id="IPR006680">
    <property type="entry name" value="Amidohydro-rel"/>
</dbReference>
<protein>
    <recommendedName>
        <fullName evidence="1">Amidohydrolase-related domain-containing protein</fullName>
    </recommendedName>
</protein>
<sequence length="419" mass="45660">MTSFLIRDVQVFTGEDTIPNGYVHVSDGKIKAVGPMSAIPELSIPTHSRPGHTLLPGLIDAHIHADMANPTALPQALRFGVTTVCEMHNELANVVKLRKQAREPDTAAYKTAGQAATIENGWPIPVITAHDKSAETAAEIAKWPKLSCREDVVEYLDWMEAEMQPDYIKLMHESGTSMGWPLAKPSVGLQRIIVDEASKRGHLTVAHATSLQDTLEVLEAGVHGLTHTICDQPPTQELVDAYKRRNAWVNPTLATMGSLTGEGRELQDRFAHDPRVKGLIDESAVHNLCNCMGFAAQHGKVEYAYESVRMLKEAGVDILCGSDAAGPAVGTAFGLSMHQELYVYVHKIGMTPAEALRSATSLVAKRFKFADRGRLAEGLNADLLLVEGDPLADINATLNIRGVWREGRMCSVHQGKLEE</sequence>
<dbReference type="PANTHER" id="PTHR43135">
    <property type="entry name" value="ALPHA-D-RIBOSE 1-METHYLPHOSPHONATE 5-TRIPHOSPHATE DIPHOSPHATASE"/>
    <property type="match status" value="1"/>
</dbReference>
<dbReference type="OrthoDB" id="5595695at2759"/>
<evidence type="ECO:0000313" key="3">
    <source>
        <dbReference type="Proteomes" id="UP000077069"/>
    </source>
</evidence>
<keyword evidence="3" id="KW-1185">Reference proteome</keyword>
<proteinExistence type="predicted"/>
<dbReference type="AlphaFoldDB" id="A0A177CY01"/>